<dbReference type="Pfam" id="PF04246">
    <property type="entry name" value="RseC_MucC"/>
    <property type="match status" value="1"/>
</dbReference>
<gene>
    <name evidence="2" type="ORF">SAMN05421659_110142</name>
</gene>
<organism evidence="2 3">
    <name type="scientific">[Clostridium] fimetarium</name>
    <dbReference type="NCBI Taxonomy" id="99656"/>
    <lineage>
        <taxon>Bacteria</taxon>
        <taxon>Bacillati</taxon>
        <taxon>Bacillota</taxon>
        <taxon>Clostridia</taxon>
        <taxon>Lachnospirales</taxon>
        <taxon>Lachnospiraceae</taxon>
    </lineage>
</organism>
<dbReference type="EMBL" id="FOJI01000010">
    <property type="protein sequence ID" value="SEW33637.1"/>
    <property type="molecule type" value="Genomic_DNA"/>
</dbReference>
<keyword evidence="1" id="KW-1133">Transmembrane helix</keyword>
<dbReference type="Proteomes" id="UP000199701">
    <property type="component" value="Unassembled WGS sequence"/>
</dbReference>
<evidence type="ECO:0000256" key="1">
    <source>
        <dbReference type="SAM" id="Phobius"/>
    </source>
</evidence>
<proteinExistence type="predicted"/>
<feature type="transmembrane region" description="Helical" evidence="1">
    <location>
        <begin position="95"/>
        <end position="116"/>
    </location>
</feature>
<evidence type="ECO:0000313" key="3">
    <source>
        <dbReference type="Proteomes" id="UP000199701"/>
    </source>
</evidence>
<feature type="transmembrane region" description="Helical" evidence="1">
    <location>
        <begin position="63"/>
        <end position="83"/>
    </location>
</feature>
<dbReference type="RefSeq" id="WP_092454911.1">
    <property type="nucleotide sequence ID" value="NZ_FOJI01000010.1"/>
</dbReference>
<keyword evidence="3" id="KW-1185">Reference proteome</keyword>
<dbReference type="InterPro" id="IPR007359">
    <property type="entry name" value="SigmaE_reg_RseC_MucC"/>
</dbReference>
<dbReference type="PANTHER" id="PTHR35867:SF1">
    <property type="entry name" value="PROTEIN RSEC"/>
    <property type="match status" value="1"/>
</dbReference>
<name>A0A1I0R0R5_9FIRM</name>
<dbReference type="OrthoDB" id="307768at2"/>
<dbReference type="STRING" id="99656.SAMN05421659_110142"/>
<dbReference type="PIRSF" id="PIRSF004923">
    <property type="entry name" value="RseC"/>
    <property type="match status" value="1"/>
</dbReference>
<keyword evidence="1" id="KW-0472">Membrane</keyword>
<accession>A0A1I0R0R5</accession>
<dbReference type="PANTHER" id="PTHR35867">
    <property type="entry name" value="PROTEIN RSEC"/>
    <property type="match status" value="1"/>
</dbReference>
<keyword evidence="1" id="KW-0812">Transmembrane</keyword>
<reference evidence="2 3" key="1">
    <citation type="submission" date="2016-10" db="EMBL/GenBank/DDBJ databases">
        <authorList>
            <person name="de Groot N.N."/>
        </authorList>
    </citation>
    <scope>NUCLEOTIDE SEQUENCE [LARGE SCALE GENOMIC DNA]</scope>
    <source>
        <strain evidence="2 3">DSM 9179</strain>
    </source>
</reference>
<protein>
    <submittedName>
        <fullName evidence="2">Sigma-E factor negative regulatory protein RseC</fullName>
    </submittedName>
</protein>
<evidence type="ECO:0000313" key="2">
    <source>
        <dbReference type="EMBL" id="SEW33637.1"/>
    </source>
</evidence>
<sequence>MKESMECLVVSVDQGMAKVRVKMHSDCSSCGLCEGSDAVYYEAINQVDAKCGKSVILEIEKQGVLKIAFIVFVLPLLVIAASSEMGICFANFMHLSGLLVAIILSGMTLVPTFIFIKKYDEKVQSKSSLPIITKIINE</sequence>
<dbReference type="AlphaFoldDB" id="A0A1I0R0R5"/>
<dbReference type="InterPro" id="IPR026268">
    <property type="entry name" value="RseC"/>
</dbReference>